<sequence length="276" mass="31429">MLIDLYEDNWLAGLNEWSSGLEEQRQLYLLIDGVFIPGFYRKIDKILRSGALRLLFETLPSCSDRTRDVSPFLIRFDVSVQGLPKLLAECSGWPMVSAIETGETLEELNKRLAAWCVVYSDGQRFNFRFPDTRRLPGIFSALHEKQRAQLIGSARRWSYIDRAGRWRDLPVPMLNAPAIQSPPELDDKQFGQMVSDSESDSMLERIAYLQNFSGEKPSRLHAAVTQALRVAEAQRLEPDLLFKWCRTVVADEDAAALDEGSMLRKMADWKQSAVIA</sequence>
<evidence type="ECO:0000313" key="3">
    <source>
        <dbReference type="Proteomes" id="UP000470302"/>
    </source>
</evidence>
<dbReference type="EMBL" id="WWCW01000027">
    <property type="protein sequence ID" value="MYM87619.1"/>
    <property type="molecule type" value="Genomic_DNA"/>
</dbReference>
<feature type="domain" description="DUF4123" evidence="1">
    <location>
        <begin position="27"/>
        <end position="149"/>
    </location>
</feature>
<dbReference type="InterPro" id="IPR025391">
    <property type="entry name" value="DUF4123"/>
</dbReference>
<evidence type="ECO:0000259" key="1">
    <source>
        <dbReference type="Pfam" id="PF13503"/>
    </source>
</evidence>
<name>A0A845G407_9BURK</name>
<gene>
    <name evidence="2" type="ORF">GTP91_10550</name>
</gene>
<dbReference type="RefSeq" id="WP_161096745.1">
    <property type="nucleotide sequence ID" value="NZ_WWCW01000027.1"/>
</dbReference>
<reference evidence="2 3" key="1">
    <citation type="submission" date="2020-01" db="EMBL/GenBank/DDBJ databases">
        <title>Novel species isolated from a subtropical stream in China.</title>
        <authorList>
            <person name="Lu H."/>
        </authorList>
    </citation>
    <scope>NUCLEOTIDE SEQUENCE [LARGE SCALE GENOMIC DNA]</scope>
    <source>
        <strain evidence="2 3">FT82W</strain>
    </source>
</reference>
<proteinExistence type="predicted"/>
<protein>
    <submittedName>
        <fullName evidence="2">DUF4123 domain-containing protein</fullName>
    </submittedName>
</protein>
<comment type="caution">
    <text evidence="2">The sequence shown here is derived from an EMBL/GenBank/DDBJ whole genome shotgun (WGS) entry which is preliminary data.</text>
</comment>
<dbReference type="Pfam" id="PF13503">
    <property type="entry name" value="DUF4123"/>
    <property type="match status" value="1"/>
</dbReference>
<dbReference type="Proteomes" id="UP000470302">
    <property type="component" value="Unassembled WGS sequence"/>
</dbReference>
<dbReference type="AlphaFoldDB" id="A0A845G407"/>
<organism evidence="2 3">
    <name type="scientific">Duganella vulcania</name>
    <dbReference type="NCBI Taxonomy" id="2692166"/>
    <lineage>
        <taxon>Bacteria</taxon>
        <taxon>Pseudomonadati</taxon>
        <taxon>Pseudomonadota</taxon>
        <taxon>Betaproteobacteria</taxon>
        <taxon>Burkholderiales</taxon>
        <taxon>Oxalobacteraceae</taxon>
        <taxon>Telluria group</taxon>
        <taxon>Duganella</taxon>
    </lineage>
</organism>
<evidence type="ECO:0000313" key="2">
    <source>
        <dbReference type="EMBL" id="MYM87619.1"/>
    </source>
</evidence>
<accession>A0A845G407</accession>